<feature type="region of interest" description="Disordered" evidence="6">
    <location>
        <begin position="1"/>
        <end position="38"/>
    </location>
</feature>
<gene>
    <name evidence="7" type="ORF">H9932_04470</name>
</gene>
<comment type="catalytic activity">
    <reaction evidence="5">
        <text>[pyruvate, water dikinase] + ADP = [pyruvate, water dikinase]-phosphate + AMP + H(+)</text>
        <dbReference type="Rhea" id="RHEA:46020"/>
        <dbReference type="Rhea" id="RHEA-COMP:11425"/>
        <dbReference type="Rhea" id="RHEA-COMP:11426"/>
        <dbReference type="ChEBI" id="CHEBI:15378"/>
        <dbReference type="ChEBI" id="CHEBI:43176"/>
        <dbReference type="ChEBI" id="CHEBI:68546"/>
        <dbReference type="ChEBI" id="CHEBI:456215"/>
        <dbReference type="ChEBI" id="CHEBI:456216"/>
        <dbReference type="EC" id="2.7.11.33"/>
    </reaction>
</comment>
<evidence type="ECO:0000256" key="5">
    <source>
        <dbReference type="HAMAP-Rule" id="MF_01062"/>
    </source>
</evidence>
<feature type="compositionally biased region" description="Low complexity" evidence="6">
    <location>
        <begin position="13"/>
        <end position="29"/>
    </location>
</feature>
<evidence type="ECO:0000256" key="6">
    <source>
        <dbReference type="SAM" id="MobiDB-lite"/>
    </source>
</evidence>
<keyword evidence="1 5" id="KW-0723">Serine/threonine-protein kinase</keyword>
<dbReference type="PANTHER" id="PTHR31756:SF3">
    <property type="entry name" value="PYRUVATE, PHOSPHATE DIKINASE REGULATORY PROTEIN 1, CHLOROPLASTIC"/>
    <property type="match status" value="1"/>
</dbReference>
<accession>A0A9D2THQ7</accession>
<dbReference type="NCBIfam" id="NF003742">
    <property type="entry name" value="PRK05339.1"/>
    <property type="match status" value="1"/>
</dbReference>
<comment type="similarity">
    <text evidence="5">Belongs to the pyruvate, phosphate/water dikinase regulatory protein family. PSRP subfamily.</text>
</comment>
<keyword evidence="2 5" id="KW-0808">Transferase</keyword>
<proteinExistence type="inferred from homology"/>
<dbReference type="GO" id="GO:0043531">
    <property type="term" value="F:ADP binding"/>
    <property type="evidence" value="ECO:0007669"/>
    <property type="project" value="UniProtKB-UniRule"/>
</dbReference>
<dbReference type="Pfam" id="PF03618">
    <property type="entry name" value="Kinase-PPPase"/>
    <property type="match status" value="1"/>
</dbReference>
<keyword evidence="3 5" id="KW-0547">Nucleotide-binding</keyword>
<dbReference type="Proteomes" id="UP000823854">
    <property type="component" value="Unassembled WGS sequence"/>
</dbReference>
<dbReference type="EMBL" id="DWWC01000092">
    <property type="protein sequence ID" value="HJC68922.1"/>
    <property type="molecule type" value="Genomic_DNA"/>
</dbReference>
<sequence>MTASLPIPPPLPGAARGAAPASAASTGSTDPRPDAPEAVPVFFVSDSTGISAETMGNALLLQFPSVPFERHLIPFLRSVEEAREVREDLDAAMDGAVAPIVFLTVVDEAVREELLRTRAPVVDFVSGHLAQLEAQLGVTGDHAPARLHGVGDSRRYNRRMQAVEFAIEHDDGQSVRAIEKADVVLIAPSRCGKTPTSMYLALMHGIFVANYPLVDEDLAGEVLPGSIARFADRCFGLLTSPERLTAVRSERRAGSRYASLAQTRWELSRARRVYDTHGIDFVDSSSKSVEEMSTLILQSLARRGTTAR</sequence>
<keyword evidence="4 5" id="KW-0418">Kinase</keyword>
<reference evidence="7" key="2">
    <citation type="submission" date="2021-04" db="EMBL/GenBank/DDBJ databases">
        <authorList>
            <person name="Gilroy R."/>
        </authorList>
    </citation>
    <scope>NUCLEOTIDE SEQUENCE</scope>
    <source>
        <strain evidence="7">CHK130-7132</strain>
    </source>
</reference>
<dbReference type="InterPro" id="IPR026530">
    <property type="entry name" value="PSRP"/>
</dbReference>
<comment type="function">
    <text evidence="5">Bifunctional serine/threonine kinase and phosphorylase involved in the regulation of the phosphoenolpyruvate synthase (PEPS) by catalyzing its phosphorylation/dephosphorylation.</text>
</comment>
<evidence type="ECO:0000313" key="8">
    <source>
        <dbReference type="Proteomes" id="UP000823854"/>
    </source>
</evidence>
<evidence type="ECO:0000256" key="3">
    <source>
        <dbReference type="ARBA" id="ARBA00022741"/>
    </source>
</evidence>
<evidence type="ECO:0000256" key="4">
    <source>
        <dbReference type="ARBA" id="ARBA00022777"/>
    </source>
</evidence>
<dbReference type="EC" id="2.7.4.28" evidence="5"/>
<comment type="caution">
    <text evidence="7">The sequence shown here is derived from an EMBL/GenBank/DDBJ whole genome shotgun (WGS) entry which is preliminary data.</text>
</comment>
<evidence type="ECO:0000256" key="2">
    <source>
        <dbReference type="ARBA" id="ARBA00022679"/>
    </source>
</evidence>
<dbReference type="GO" id="GO:0004674">
    <property type="term" value="F:protein serine/threonine kinase activity"/>
    <property type="evidence" value="ECO:0007669"/>
    <property type="project" value="UniProtKB-UniRule"/>
</dbReference>
<evidence type="ECO:0000313" key="7">
    <source>
        <dbReference type="EMBL" id="HJC68922.1"/>
    </source>
</evidence>
<dbReference type="InterPro" id="IPR005177">
    <property type="entry name" value="Kinase-pyrophosphorylase"/>
</dbReference>
<dbReference type="HAMAP" id="MF_01062">
    <property type="entry name" value="PSRP"/>
    <property type="match status" value="1"/>
</dbReference>
<dbReference type="GO" id="GO:0016776">
    <property type="term" value="F:phosphotransferase activity, phosphate group as acceptor"/>
    <property type="evidence" value="ECO:0007669"/>
    <property type="project" value="UniProtKB-UniRule"/>
</dbReference>
<feature type="compositionally biased region" description="Pro residues" evidence="6">
    <location>
        <begin position="1"/>
        <end position="12"/>
    </location>
</feature>
<dbReference type="PANTHER" id="PTHR31756">
    <property type="entry name" value="PYRUVATE, PHOSPHATE DIKINASE REGULATORY PROTEIN 1, CHLOROPLASTIC"/>
    <property type="match status" value="1"/>
</dbReference>
<reference evidence="7" key="1">
    <citation type="journal article" date="2021" name="PeerJ">
        <title>Extensive microbial diversity within the chicken gut microbiome revealed by metagenomics and culture.</title>
        <authorList>
            <person name="Gilroy R."/>
            <person name="Ravi A."/>
            <person name="Getino M."/>
            <person name="Pursley I."/>
            <person name="Horton D.L."/>
            <person name="Alikhan N.F."/>
            <person name="Baker D."/>
            <person name="Gharbi K."/>
            <person name="Hall N."/>
            <person name="Watson M."/>
            <person name="Adriaenssens E.M."/>
            <person name="Foster-Nyarko E."/>
            <person name="Jarju S."/>
            <person name="Secka A."/>
            <person name="Antonio M."/>
            <person name="Oren A."/>
            <person name="Chaudhuri R.R."/>
            <person name="La Ragione R."/>
            <person name="Hildebrand F."/>
            <person name="Pallen M.J."/>
        </authorList>
    </citation>
    <scope>NUCLEOTIDE SEQUENCE</scope>
    <source>
        <strain evidence="7">CHK130-7132</strain>
    </source>
</reference>
<comment type="catalytic activity">
    <reaction evidence="5">
        <text>[pyruvate, water dikinase]-phosphate + phosphate + H(+) = [pyruvate, water dikinase] + diphosphate</text>
        <dbReference type="Rhea" id="RHEA:48580"/>
        <dbReference type="Rhea" id="RHEA-COMP:11425"/>
        <dbReference type="Rhea" id="RHEA-COMP:11426"/>
        <dbReference type="ChEBI" id="CHEBI:15378"/>
        <dbReference type="ChEBI" id="CHEBI:33019"/>
        <dbReference type="ChEBI" id="CHEBI:43176"/>
        <dbReference type="ChEBI" id="CHEBI:43474"/>
        <dbReference type="ChEBI" id="CHEBI:68546"/>
        <dbReference type="EC" id="2.7.4.28"/>
    </reaction>
</comment>
<protein>
    <recommendedName>
        <fullName evidence="5">Putative phosphoenolpyruvate synthase regulatory protein</fullName>
        <shortName evidence="5">PEP synthase regulatory protein</shortName>
        <shortName evidence="5">PSRP</shortName>
        <ecNumber evidence="5">2.7.11.33</ecNumber>
        <ecNumber evidence="5">2.7.4.28</ecNumber>
    </recommendedName>
    <alternativeName>
        <fullName evidence="5">Pyruvate, water dikinase regulatory protein</fullName>
    </alternativeName>
</protein>
<evidence type="ECO:0000256" key="1">
    <source>
        <dbReference type="ARBA" id="ARBA00022527"/>
    </source>
</evidence>
<name>A0A9D2THQ7_9MICO</name>
<dbReference type="AlphaFoldDB" id="A0A9D2THQ7"/>
<feature type="binding site" evidence="5">
    <location>
        <begin position="187"/>
        <end position="194"/>
    </location>
    <ligand>
        <name>ADP</name>
        <dbReference type="ChEBI" id="CHEBI:456216"/>
    </ligand>
</feature>
<dbReference type="GO" id="GO:0005524">
    <property type="term" value="F:ATP binding"/>
    <property type="evidence" value="ECO:0007669"/>
    <property type="project" value="InterPro"/>
</dbReference>
<organism evidence="7 8">
    <name type="scientific">Candidatus Brachybacterium intestinipullorum</name>
    <dbReference type="NCBI Taxonomy" id="2838512"/>
    <lineage>
        <taxon>Bacteria</taxon>
        <taxon>Bacillati</taxon>
        <taxon>Actinomycetota</taxon>
        <taxon>Actinomycetes</taxon>
        <taxon>Micrococcales</taxon>
        <taxon>Dermabacteraceae</taxon>
        <taxon>Brachybacterium</taxon>
    </lineage>
</organism>
<dbReference type="EC" id="2.7.11.33" evidence="5"/>